<keyword evidence="3" id="KW-1185">Reference proteome</keyword>
<evidence type="ECO:0000256" key="1">
    <source>
        <dbReference type="SAM" id="SignalP"/>
    </source>
</evidence>
<name>A0A0T9Q6Y2_9GAMM</name>
<gene>
    <name evidence="2" type="ORF">ERS008472_02837</name>
</gene>
<keyword evidence="1" id="KW-0732">Signal</keyword>
<dbReference type="AlphaFoldDB" id="A0A0T9Q6Y2"/>
<organism evidence="2 3">
    <name type="scientific">Yersinia thracica</name>
    <dbReference type="NCBI Taxonomy" id="2890319"/>
    <lineage>
        <taxon>Bacteria</taxon>
        <taxon>Pseudomonadati</taxon>
        <taxon>Pseudomonadota</taxon>
        <taxon>Gammaproteobacteria</taxon>
        <taxon>Enterobacterales</taxon>
        <taxon>Yersiniaceae</taxon>
        <taxon>Yersinia</taxon>
    </lineage>
</organism>
<accession>A0A0T9Q6Y2</accession>
<feature type="chain" id="PRO_5006695135" evidence="1">
    <location>
        <begin position="24"/>
        <end position="339"/>
    </location>
</feature>
<dbReference type="EMBL" id="CQAW01000014">
    <property type="protein sequence ID" value="CNH97332.1"/>
    <property type="molecule type" value="Genomic_DNA"/>
</dbReference>
<proteinExistence type="predicted"/>
<sequence>MNAKIKKLFIGVLLFILQPAAMAEHYYYDYVKNYSNCSIKMSGDDKVEVGYTVNLAPDFDRATPENIIQWNKLINIPDEDLKNASLDPDNPLILIYAYNTDGSKIEITTQDVHNASVQNRTHGVYRILFTLNLNTLNRNIRVAAGIGHTLKSANKQQYPLHSLKGISFGPSGDQCEPFDYQANIAPQPLKVDPEFRLASAFWQFIDVDLDRLLDSGATGLRILPRKSSTDSFCITYRTVGIQNTRYMISANNSNGLSADGKYFQFKRKEKTINYRLILSGNNGQYSPYLPLSKSFMLLENGNSNTKQMCWSPEINLFSTDTTDKGFYSDTLNFTITPEA</sequence>
<feature type="signal peptide" evidence="1">
    <location>
        <begin position="1"/>
        <end position="23"/>
    </location>
</feature>
<evidence type="ECO:0000313" key="2">
    <source>
        <dbReference type="EMBL" id="CNH97332.1"/>
    </source>
</evidence>
<reference evidence="3" key="1">
    <citation type="submission" date="2015-03" db="EMBL/GenBank/DDBJ databases">
        <authorList>
            <consortium name="Pathogen Informatics"/>
            <person name="Murphy D."/>
        </authorList>
    </citation>
    <scope>NUCLEOTIDE SEQUENCE [LARGE SCALE GENOMIC DNA]</scope>
    <source>
        <strain evidence="3">IP6945</strain>
    </source>
</reference>
<protein>
    <submittedName>
        <fullName evidence="2">Alpha-related fimbriae major subunit</fullName>
    </submittedName>
</protein>
<dbReference type="Proteomes" id="UP000041882">
    <property type="component" value="Unassembled WGS sequence"/>
</dbReference>
<evidence type="ECO:0000313" key="3">
    <source>
        <dbReference type="Proteomes" id="UP000041882"/>
    </source>
</evidence>
<dbReference type="RefSeq" id="WP_050115159.1">
    <property type="nucleotide sequence ID" value="NZ_CABHXX010000133.1"/>
</dbReference>